<comment type="cofactor">
    <cofactor evidence="10">
        <name>Zn(2+)</name>
        <dbReference type="ChEBI" id="CHEBI:29105"/>
    </cofactor>
    <text evidence="10">Binds 1 zinc ion per subunit. In the homodimer, two zinc ions are bound between subunits.</text>
</comment>
<reference evidence="15" key="2">
    <citation type="submission" date="2025-08" db="UniProtKB">
        <authorList>
            <consortium name="RefSeq"/>
        </authorList>
    </citation>
    <scope>IDENTIFICATION</scope>
    <source>
        <tissue evidence="15">Leaf</tissue>
    </source>
</reference>
<dbReference type="GO" id="GO:0005737">
    <property type="term" value="C:cytoplasm"/>
    <property type="evidence" value="ECO:0007669"/>
    <property type="project" value="TreeGrafter"/>
</dbReference>
<sequence length="313" mass="34583">MAAIKHNHFLHSLLLLLLPLIASSMAAAENVTQDNVLDWVKTDNRRFLKAMIRVGDLNRTIQFYTECFGMKVLSKKDFPEEKYTKAIVGFGPQESHFVLELIYIHGVEKYELGTAFGHFGIATQDIYAMVEKVRAFGAVITREPGTMGGGSTVYAFVEDPNGYSFEILQRPPTPEPLCQIMLSVLDLDRAISFYEKAMGMNLLQKYDSPEAQFAIAMVGYGSDQTQTTVIELKYNYNVTEYTEGNGYILAAFGTNDVYKSAAAVKLVTGELGGMIVSPPGPAPKTGTKTTVFLDRDGFKTVLVDNEDYPGSES</sequence>
<feature type="binding site" evidence="10">
    <location>
        <position position="118"/>
    </location>
    <ligand>
        <name>Zn(2+)</name>
        <dbReference type="ChEBI" id="CHEBI:29105"/>
        <note>ligand shared between dimeric partners</note>
    </ligand>
</feature>
<accession>A0A6P8DZW2</accession>
<dbReference type="PANTHER" id="PTHR46036">
    <property type="entry name" value="LACTOYLGLUTATHIONE LYASE"/>
    <property type="match status" value="1"/>
</dbReference>
<dbReference type="PROSITE" id="PS00935">
    <property type="entry name" value="GLYOXALASE_I_2"/>
    <property type="match status" value="1"/>
</dbReference>
<feature type="binding site" evidence="10">
    <location>
        <position position="166"/>
    </location>
    <ligand>
        <name>Zn(2+)</name>
        <dbReference type="ChEBI" id="CHEBI:29105"/>
        <note>ligand shared between dimeric partners</note>
    </ligand>
</feature>
<dbReference type="RefSeq" id="XP_031403137.1">
    <property type="nucleotide sequence ID" value="XM_031547277.1"/>
</dbReference>
<dbReference type="GO" id="GO:0004462">
    <property type="term" value="F:lactoylglutathione lyase activity"/>
    <property type="evidence" value="ECO:0007669"/>
    <property type="project" value="UniProtKB-UniRule"/>
</dbReference>
<dbReference type="GO" id="GO:0019243">
    <property type="term" value="P:methylglyoxal catabolic process to D-lactate via S-lactoyl-glutathione"/>
    <property type="evidence" value="ECO:0007669"/>
    <property type="project" value="TreeGrafter"/>
</dbReference>
<evidence type="ECO:0000313" key="14">
    <source>
        <dbReference type="Proteomes" id="UP000515151"/>
    </source>
</evidence>
<keyword evidence="5 10" id="KW-0479">Metal-binding</keyword>
<evidence type="ECO:0000256" key="9">
    <source>
        <dbReference type="PIRSR" id="PIRSR604361-1"/>
    </source>
</evidence>
<evidence type="ECO:0000256" key="6">
    <source>
        <dbReference type="ARBA" id="ARBA00023239"/>
    </source>
</evidence>
<feature type="active site" description="Proton donor/acceptor" evidence="9">
    <location>
        <position position="166"/>
    </location>
</feature>
<comment type="pathway">
    <text evidence="2 11">Secondary metabolite metabolism; methylglyoxal degradation; (R)-lactate from methylglyoxal: step 1/2.</text>
</comment>
<dbReference type="AlphaFoldDB" id="A0A6P8DZW2"/>
<evidence type="ECO:0000256" key="8">
    <source>
        <dbReference type="ARBA" id="ARBA00048273"/>
    </source>
</evidence>
<feature type="binding site" evidence="10">
    <location>
        <position position="100"/>
    </location>
    <ligand>
        <name>Zn(2+)</name>
        <dbReference type="ChEBI" id="CHEBI:29105"/>
        <note>ligand shared between dimeric partners</note>
    </ligand>
</feature>
<protein>
    <recommendedName>
        <fullName evidence="4 11">Lactoylglutathione lyase</fullName>
        <ecNumber evidence="4 11">4.4.1.5</ecNumber>
    </recommendedName>
    <alternativeName>
        <fullName evidence="7 11">Glyoxalase I</fullName>
    </alternativeName>
</protein>
<evidence type="ECO:0000256" key="4">
    <source>
        <dbReference type="ARBA" id="ARBA00012081"/>
    </source>
</evidence>
<dbReference type="SUPFAM" id="SSF54593">
    <property type="entry name" value="Glyoxalase/Bleomycin resistance protein/Dihydroxybiphenyl dioxygenase"/>
    <property type="match status" value="2"/>
</dbReference>
<keyword evidence="14" id="KW-1185">Reference proteome</keyword>
<name>A0A6P8DZW2_PUNGR</name>
<dbReference type="Pfam" id="PF00903">
    <property type="entry name" value="Glyoxalase"/>
    <property type="match status" value="2"/>
</dbReference>
<dbReference type="EC" id="4.4.1.5" evidence="4 11"/>
<proteinExistence type="inferred from homology"/>
<comment type="catalytic activity">
    <reaction evidence="8 11">
        <text>(R)-S-lactoylglutathione = methylglyoxal + glutathione</text>
        <dbReference type="Rhea" id="RHEA:19069"/>
        <dbReference type="ChEBI" id="CHEBI:17158"/>
        <dbReference type="ChEBI" id="CHEBI:57474"/>
        <dbReference type="ChEBI" id="CHEBI:57925"/>
        <dbReference type="EC" id="4.4.1.5"/>
    </reaction>
</comment>
<dbReference type="PROSITE" id="PS51819">
    <property type="entry name" value="VOC"/>
    <property type="match status" value="2"/>
</dbReference>
<evidence type="ECO:0000256" key="2">
    <source>
        <dbReference type="ARBA" id="ARBA00005008"/>
    </source>
</evidence>
<evidence type="ECO:0000256" key="3">
    <source>
        <dbReference type="ARBA" id="ARBA00010363"/>
    </source>
</evidence>
<dbReference type="PROSITE" id="PS00934">
    <property type="entry name" value="GLYOXALASE_I_1"/>
    <property type="match status" value="1"/>
</dbReference>
<evidence type="ECO:0000259" key="13">
    <source>
        <dbReference type="PROSITE" id="PS51819"/>
    </source>
</evidence>
<dbReference type="PANTHER" id="PTHR46036:SF12">
    <property type="entry name" value="VOC DOMAIN-CONTAINING PROTEIN"/>
    <property type="match status" value="1"/>
</dbReference>
<dbReference type="InterPro" id="IPR004361">
    <property type="entry name" value="Glyoxalase_1"/>
</dbReference>
<keyword evidence="6 11" id="KW-0456">Lyase</keyword>
<evidence type="ECO:0000313" key="15">
    <source>
        <dbReference type="RefSeq" id="XP_031403137.1"/>
    </source>
</evidence>
<reference evidence="14" key="1">
    <citation type="journal article" date="2020" name="Plant Biotechnol. J.">
        <title>The pomegranate (Punica granatum L.) draft genome dissects genetic divergence between soft- and hard-seeded cultivars.</title>
        <authorList>
            <person name="Luo X."/>
            <person name="Li H."/>
            <person name="Wu Z."/>
            <person name="Yao W."/>
            <person name="Zhao P."/>
            <person name="Cao D."/>
            <person name="Yu H."/>
            <person name="Li K."/>
            <person name="Poudel K."/>
            <person name="Zhao D."/>
            <person name="Zhang F."/>
            <person name="Xia X."/>
            <person name="Chen L."/>
            <person name="Wang Q."/>
            <person name="Jing D."/>
            <person name="Cao S."/>
        </authorList>
    </citation>
    <scope>NUCLEOTIDE SEQUENCE [LARGE SCALE GENOMIC DNA]</scope>
    <source>
        <strain evidence="14">cv. Tunisia</strain>
    </source>
</reference>
<feature type="signal peptide" evidence="12">
    <location>
        <begin position="1"/>
        <end position="28"/>
    </location>
</feature>
<dbReference type="UniPathway" id="UPA00619">
    <property type="reaction ID" value="UER00675"/>
</dbReference>
<dbReference type="GO" id="GO:0046872">
    <property type="term" value="F:metal ion binding"/>
    <property type="evidence" value="ECO:0007669"/>
    <property type="project" value="UniProtKB-UniRule"/>
</dbReference>
<dbReference type="GeneID" id="116212644"/>
<dbReference type="InterPro" id="IPR037523">
    <property type="entry name" value="VOC_core"/>
</dbReference>
<feature type="domain" description="VOC" evidence="13">
    <location>
        <begin position="176"/>
        <end position="305"/>
    </location>
</feature>
<evidence type="ECO:0000256" key="12">
    <source>
        <dbReference type="SAM" id="SignalP"/>
    </source>
</evidence>
<keyword evidence="10 11" id="KW-0862">Zinc</keyword>
<comment type="similarity">
    <text evidence="3 11">Belongs to the glyoxalase I family.</text>
</comment>
<evidence type="ECO:0000256" key="5">
    <source>
        <dbReference type="ARBA" id="ARBA00022723"/>
    </source>
</evidence>
<dbReference type="InterPro" id="IPR029068">
    <property type="entry name" value="Glyas_Bleomycin-R_OHBP_Dase"/>
</dbReference>
<evidence type="ECO:0000256" key="1">
    <source>
        <dbReference type="ARBA" id="ARBA00003610"/>
    </source>
</evidence>
<dbReference type="InterPro" id="IPR004360">
    <property type="entry name" value="Glyas_Fos-R_dOase_dom"/>
</dbReference>
<feature type="chain" id="PRO_5028424487" description="Lactoylglutathione lyase" evidence="12">
    <location>
        <begin position="29"/>
        <end position="313"/>
    </location>
</feature>
<evidence type="ECO:0000256" key="10">
    <source>
        <dbReference type="PIRSR" id="PIRSR604361-3"/>
    </source>
</evidence>
<evidence type="ECO:0000256" key="11">
    <source>
        <dbReference type="RuleBase" id="RU361179"/>
    </source>
</evidence>
<dbReference type="Gene3D" id="3.10.180.10">
    <property type="entry name" value="2,3-Dihydroxybiphenyl 1,2-Dioxygenase, domain 1"/>
    <property type="match status" value="2"/>
</dbReference>
<dbReference type="NCBIfam" id="TIGR00068">
    <property type="entry name" value="glyox_I"/>
    <property type="match status" value="1"/>
</dbReference>
<comment type="function">
    <text evidence="1 11">Catalyzes the conversion of hemimercaptal, formed from methylglyoxal and glutathione, to S-lactoylglutathione.</text>
</comment>
<evidence type="ECO:0000256" key="7">
    <source>
        <dbReference type="ARBA" id="ARBA00030537"/>
    </source>
</evidence>
<gene>
    <name evidence="15" type="primary">LOC116212644</name>
</gene>
<dbReference type="InterPro" id="IPR018146">
    <property type="entry name" value="Glyoxalase_1_CS"/>
</dbReference>
<dbReference type="OrthoDB" id="16820at2759"/>
<feature type="domain" description="VOC" evidence="13">
    <location>
        <begin position="46"/>
        <end position="170"/>
    </location>
</feature>
<keyword evidence="12" id="KW-0732">Signal</keyword>
<dbReference type="Proteomes" id="UP000515151">
    <property type="component" value="Chromosome 7"/>
</dbReference>
<organism evidence="14 15">
    <name type="scientific">Punica granatum</name>
    <name type="common">Pomegranate</name>
    <dbReference type="NCBI Taxonomy" id="22663"/>
    <lineage>
        <taxon>Eukaryota</taxon>
        <taxon>Viridiplantae</taxon>
        <taxon>Streptophyta</taxon>
        <taxon>Embryophyta</taxon>
        <taxon>Tracheophyta</taxon>
        <taxon>Spermatophyta</taxon>
        <taxon>Magnoliopsida</taxon>
        <taxon>eudicotyledons</taxon>
        <taxon>Gunneridae</taxon>
        <taxon>Pentapetalae</taxon>
        <taxon>rosids</taxon>
        <taxon>malvids</taxon>
        <taxon>Myrtales</taxon>
        <taxon>Lythraceae</taxon>
        <taxon>Punica</taxon>
    </lineage>
</organism>